<gene>
    <name evidence="1" type="ORF">R50_0782</name>
</gene>
<evidence type="ECO:0000313" key="2">
    <source>
        <dbReference type="Proteomes" id="UP000503399"/>
    </source>
</evidence>
<reference evidence="1 2" key="1">
    <citation type="submission" date="2020-02" db="EMBL/GenBank/DDBJ databases">
        <authorList>
            <person name="Hogendoorn C."/>
        </authorList>
    </citation>
    <scope>NUCLEOTIDE SEQUENCE [LARGE SCALE GENOMIC DNA]</scope>
    <source>
        <strain evidence="1">R501</strain>
    </source>
</reference>
<keyword evidence="2" id="KW-1185">Reference proteome</keyword>
<dbReference type="AlphaFoldDB" id="A0A6F8ZEJ3"/>
<dbReference type="Proteomes" id="UP000503399">
    <property type="component" value="Chromosome"/>
</dbReference>
<name>A0A6F8ZEJ3_9FIRM</name>
<dbReference type="EMBL" id="LR778114">
    <property type="protein sequence ID" value="CAB1128288.1"/>
    <property type="molecule type" value="Genomic_DNA"/>
</dbReference>
<proteinExistence type="predicted"/>
<sequence>MAVIYWQLGSFTRPLPPGPWVRVTAGRVADTDAAGWDRGVRPGMAAGEIKWRYPEARLWPADSRQGPDLAAWLAGTAWAFRWDREAGCGWWEWPRLTGDRYRELVAVVVPARAARLAGGAAGHPWLARWVAEAGEQLGLPAWRGDGWVTFYLPPAVEAVWARRLPLIYVEAPAALHRQWADQGWRTAGEVPGLLPLPPRPLPPSAAVWERRYPLTEADRRQWGIRAPELARRVVAEALADHPAWTGWAVRWEGTALPPRRRHWSPSGDRRILAARLLTLLLPLPAGSPAGVGIGGQTGMPALGTAQQHWGWAPVARAPADPPPGAVRGRRLSRREQMLAYWDPWRGGDRR</sequence>
<dbReference type="KEGG" id="hfv:R50_0782"/>
<organism evidence="1 2">
    <name type="scientific">Candidatus Hydrogenisulfobacillus filiaventi</name>
    <dbReference type="NCBI Taxonomy" id="2707344"/>
    <lineage>
        <taxon>Bacteria</taxon>
        <taxon>Bacillati</taxon>
        <taxon>Bacillota</taxon>
        <taxon>Clostridia</taxon>
        <taxon>Eubacteriales</taxon>
        <taxon>Clostridiales Family XVII. Incertae Sedis</taxon>
        <taxon>Candidatus Hydrogenisulfobacillus</taxon>
    </lineage>
</organism>
<protein>
    <submittedName>
        <fullName evidence="1">Uncharacterized protein</fullName>
    </submittedName>
</protein>
<evidence type="ECO:0000313" key="1">
    <source>
        <dbReference type="EMBL" id="CAB1128288.1"/>
    </source>
</evidence>
<accession>A0A6F8ZEJ3</accession>